<dbReference type="AlphaFoldDB" id="A0A2K9Z4B6"/>
<sequence>MRQSVPGPGYQACCCQSAAGLRSVGSIEAEVRLAAILFLVAAKKKTRFKLMSDTVPIKALRYCELWRCDVGHSYRHPFGNGFCKDSRRIFQR</sequence>
<accession>A0A2K9Z4B6</accession>
<evidence type="ECO:0000313" key="1">
    <source>
        <dbReference type="EMBL" id="AUW43082.1"/>
    </source>
</evidence>
<dbReference type="EMBL" id="CP025012">
    <property type="protein sequence ID" value="AUW43082.1"/>
    <property type="molecule type" value="Genomic_DNA"/>
</dbReference>
<organism evidence="1 2">
    <name type="scientific">Rhizobium leguminosarum</name>
    <dbReference type="NCBI Taxonomy" id="384"/>
    <lineage>
        <taxon>Bacteria</taxon>
        <taxon>Pseudomonadati</taxon>
        <taxon>Pseudomonadota</taxon>
        <taxon>Alphaproteobacteria</taxon>
        <taxon>Hyphomicrobiales</taxon>
        <taxon>Rhizobiaceae</taxon>
        <taxon>Rhizobium/Agrobacterium group</taxon>
        <taxon>Rhizobium</taxon>
    </lineage>
</organism>
<evidence type="ECO:0000313" key="2">
    <source>
        <dbReference type="Proteomes" id="UP000238523"/>
    </source>
</evidence>
<name>A0A2K9Z4B6_RHILE</name>
<proteinExistence type="predicted"/>
<protein>
    <submittedName>
        <fullName evidence="1">Uncharacterized protein</fullName>
    </submittedName>
</protein>
<reference evidence="1 2" key="1">
    <citation type="submission" date="2017-11" db="EMBL/GenBank/DDBJ databases">
        <title>Complete genome of Rhizobium leguminosarum Norway, an ineffective micro-symbiont.</title>
        <authorList>
            <person name="Hoffrichter A."/>
            <person name="Liang J."/>
            <person name="Brachmann A."/>
            <person name="Marin M."/>
        </authorList>
    </citation>
    <scope>NUCLEOTIDE SEQUENCE [LARGE SCALE GENOMIC DNA]</scope>
    <source>
        <strain evidence="1 2">Norway</strain>
    </source>
</reference>
<dbReference type="Proteomes" id="UP000238523">
    <property type="component" value="Chromosome"/>
</dbReference>
<gene>
    <name evidence="1" type="ORF">CUJ84_Chr002730</name>
</gene>